<protein>
    <submittedName>
        <fullName evidence="1">Uncharacterized protein</fullName>
    </submittedName>
</protein>
<dbReference type="Proteomes" id="UP000281738">
    <property type="component" value="Unassembled WGS sequence"/>
</dbReference>
<name>A0A3N2CXM7_9ACTN</name>
<evidence type="ECO:0000313" key="1">
    <source>
        <dbReference type="EMBL" id="ROR92246.1"/>
    </source>
</evidence>
<evidence type="ECO:0000313" key="2">
    <source>
        <dbReference type="Proteomes" id="UP000281738"/>
    </source>
</evidence>
<proteinExistence type="predicted"/>
<gene>
    <name evidence="1" type="ORF">EDD33_3133</name>
</gene>
<accession>A0A3N2CXM7</accession>
<keyword evidence="2" id="KW-1185">Reference proteome</keyword>
<dbReference type="AlphaFoldDB" id="A0A3N2CXM7"/>
<comment type="caution">
    <text evidence="1">The sequence shown here is derived from an EMBL/GenBank/DDBJ whole genome shotgun (WGS) entry which is preliminary data.</text>
</comment>
<organism evidence="1 2">
    <name type="scientific">Nocardioides aurantiacus</name>
    <dbReference type="NCBI Taxonomy" id="86796"/>
    <lineage>
        <taxon>Bacteria</taxon>
        <taxon>Bacillati</taxon>
        <taxon>Actinomycetota</taxon>
        <taxon>Actinomycetes</taxon>
        <taxon>Propionibacteriales</taxon>
        <taxon>Nocardioidaceae</taxon>
        <taxon>Nocardioides</taxon>
    </lineage>
</organism>
<sequence length="113" mass="12156">MAARALVLHDLEASGVADAASVSLLESALADRGWWLEQWAEGRDFVVGLVAQDVQDALLDSRGRWPLCHWCDHADPHPVHVQPDLGGPEPTWVCEVSQTAVAPVGELPTTRAG</sequence>
<dbReference type="EMBL" id="RKHO01000001">
    <property type="protein sequence ID" value="ROR92246.1"/>
    <property type="molecule type" value="Genomic_DNA"/>
</dbReference>
<reference evidence="1 2" key="1">
    <citation type="submission" date="2018-11" db="EMBL/GenBank/DDBJ databases">
        <title>Sequencing the genomes of 1000 actinobacteria strains.</title>
        <authorList>
            <person name="Klenk H.-P."/>
        </authorList>
    </citation>
    <scope>NUCLEOTIDE SEQUENCE [LARGE SCALE GENOMIC DNA]</scope>
    <source>
        <strain evidence="1 2">DSM 12652</strain>
    </source>
</reference>